<feature type="transmembrane region" description="Helical" evidence="12">
    <location>
        <begin position="318"/>
        <end position="339"/>
    </location>
</feature>
<keyword evidence="15" id="KW-1185">Reference proteome</keyword>
<evidence type="ECO:0000256" key="8">
    <source>
        <dbReference type="ARBA" id="ARBA00023053"/>
    </source>
</evidence>
<evidence type="ECO:0000256" key="6">
    <source>
        <dbReference type="ARBA" id="ARBA00022692"/>
    </source>
</evidence>
<feature type="transmembrane region" description="Helical" evidence="12">
    <location>
        <begin position="231"/>
        <end position="249"/>
    </location>
</feature>
<dbReference type="GO" id="GO:0098719">
    <property type="term" value="P:sodium ion import across plasma membrane"/>
    <property type="evidence" value="ECO:0007669"/>
    <property type="project" value="TreeGrafter"/>
</dbReference>
<comment type="similarity">
    <text evidence="2">Belongs to the monovalent cation:proton antiporter 1 (CPA1) transporter (TC 2.A.36) family.</text>
</comment>
<evidence type="ECO:0000256" key="3">
    <source>
        <dbReference type="ARBA" id="ARBA00022448"/>
    </source>
</evidence>
<evidence type="ECO:0000256" key="10">
    <source>
        <dbReference type="ARBA" id="ARBA00023136"/>
    </source>
</evidence>
<dbReference type="GO" id="GO:0015386">
    <property type="term" value="F:potassium:proton antiporter activity"/>
    <property type="evidence" value="ECO:0007669"/>
    <property type="project" value="TreeGrafter"/>
</dbReference>
<evidence type="ECO:0000256" key="7">
    <source>
        <dbReference type="ARBA" id="ARBA00022989"/>
    </source>
</evidence>
<feature type="transmembrane region" description="Helical" evidence="12">
    <location>
        <begin position="31"/>
        <end position="52"/>
    </location>
</feature>
<feature type="transmembrane region" description="Helical" evidence="12">
    <location>
        <begin position="72"/>
        <end position="89"/>
    </location>
</feature>
<evidence type="ECO:0000256" key="9">
    <source>
        <dbReference type="ARBA" id="ARBA00023065"/>
    </source>
</evidence>
<proteinExistence type="inferred from homology"/>
<dbReference type="InterPro" id="IPR018422">
    <property type="entry name" value="Cation/H_exchanger_CPA1"/>
</dbReference>
<evidence type="ECO:0000256" key="5">
    <source>
        <dbReference type="ARBA" id="ARBA00022475"/>
    </source>
</evidence>
<feature type="transmembrane region" description="Helical" evidence="12">
    <location>
        <begin position="351"/>
        <end position="373"/>
    </location>
</feature>
<dbReference type="Gene3D" id="6.10.140.1330">
    <property type="match status" value="1"/>
</dbReference>
<dbReference type="GO" id="GO:0051453">
    <property type="term" value="P:regulation of intracellular pH"/>
    <property type="evidence" value="ECO:0007669"/>
    <property type="project" value="TreeGrafter"/>
</dbReference>
<keyword evidence="10 12" id="KW-0472">Membrane</keyword>
<keyword evidence="8" id="KW-0915">Sodium</keyword>
<keyword evidence="3" id="KW-0813">Transport</keyword>
<feature type="transmembrane region" description="Helical" evidence="12">
    <location>
        <begin position="294"/>
        <end position="312"/>
    </location>
</feature>
<feature type="transmembrane region" description="Helical" evidence="12">
    <location>
        <begin position="202"/>
        <end position="222"/>
    </location>
</feature>
<evidence type="ECO:0000256" key="11">
    <source>
        <dbReference type="ARBA" id="ARBA00023201"/>
    </source>
</evidence>
<dbReference type="AlphaFoldDB" id="A0A8G2BLV6"/>
<feature type="domain" description="Cation/H+ exchanger transmembrane" evidence="13">
    <location>
        <begin position="14"/>
        <end position="406"/>
    </location>
</feature>
<dbReference type="OrthoDB" id="9774146at2"/>
<evidence type="ECO:0000256" key="4">
    <source>
        <dbReference type="ARBA" id="ARBA00022449"/>
    </source>
</evidence>
<feature type="transmembrane region" description="Helical" evidence="12">
    <location>
        <begin position="101"/>
        <end position="122"/>
    </location>
</feature>
<keyword evidence="6 12" id="KW-0812">Transmembrane</keyword>
<accession>A0A8G2BLV6</accession>
<evidence type="ECO:0000256" key="12">
    <source>
        <dbReference type="SAM" id="Phobius"/>
    </source>
</evidence>
<dbReference type="GO" id="GO:0005886">
    <property type="term" value="C:plasma membrane"/>
    <property type="evidence" value="ECO:0007669"/>
    <property type="project" value="UniProtKB-SubCell"/>
</dbReference>
<protein>
    <submittedName>
        <fullName evidence="14">Sodium/proton antiporter, CPA1 family (TC 2.A.36)</fullName>
    </submittedName>
</protein>
<keyword evidence="9" id="KW-0406">Ion transport</keyword>
<feature type="transmembrane region" description="Helical" evidence="12">
    <location>
        <begin position="385"/>
        <end position="405"/>
    </location>
</feature>
<keyword evidence="4" id="KW-0050">Antiport</keyword>
<evidence type="ECO:0000256" key="2">
    <source>
        <dbReference type="ARBA" id="ARBA00007367"/>
    </source>
</evidence>
<dbReference type="PANTHER" id="PTHR10110">
    <property type="entry name" value="SODIUM/HYDROGEN EXCHANGER"/>
    <property type="match status" value="1"/>
</dbReference>
<evidence type="ECO:0000256" key="1">
    <source>
        <dbReference type="ARBA" id="ARBA00004651"/>
    </source>
</evidence>
<feature type="transmembrane region" description="Helical" evidence="12">
    <location>
        <begin position="255"/>
        <end position="274"/>
    </location>
</feature>
<comment type="subcellular location">
    <subcellularLocation>
        <location evidence="1">Cell membrane</location>
        <topology evidence="1">Multi-pass membrane protein</topology>
    </subcellularLocation>
</comment>
<keyword evidence="5" id="KW-1003">Cell membrane</keyword>
<comment type="caution">
    <text evidence="14">The sequence shown here is derived from an EMBL/GenBank/DDBJ whole genome shotgun (WGS) entry which is preliminary data.</text>
</comment>
<dbReference type="Proteomes" id="UP000198615">
    <property type="component" value="Unassembled WGS sequence"/>
</dbReference>
<sequence length="415" mass="44012">MTPFDIAAILVSLAAACGVLNHFVIRLPSTVGLVVIGLAASLILVALNAVIPGFSIDDVVRRHILEIDFADALLKGMLGFLLFAGALHVDFESLHEQKWAVALMATLGVLISTALVAAGFHLITGVPILIAFVFGALISPTDPVAVLSLLKSIKVPKSLETKIAGESLFNDGVAYVVFLIATAIAFREASDSPITALEMAELFVLEAGGGAVLGGAAGWIVYRIMRRMDDYALEVLLTLALVMGTYSLAHALHMSGPIAVVVAGLLIGHSGVRYGMSATTREHVEAFWRLIDEILNAVLFLLIGLEVLTVAFDTVYLLYGLATIPLVLVARAIAVGVPISALRLRRAFTPGVVPIMTWGGLRGAISVALVLSLPDHPEKPLLLTVTYVVVIFSIVVQGLTTGRVVRHYMRKSGEA</sequence>
<dbReference type="InterPro" id="IPR006153">
    <property type="entry name" value="Cation/H_exchanger_TM"/>
</dbReference>
<evidence type="ECO:0000313" key="14">
    <source>
        <dbReference type="EMBL" id="SDG45868.1"/>
    </source>
</evidence>
<feature type="transmembrane region" description="Helical" evidence="12">
    <location>
        <begin position="168"/>
        <end position="186"/>
    </location>
</feature>
<keyword evidence="11" id="KW-0739">Sodium transport</keyword>
<dbReference type="PANTHER" id="PTHR10110:SF195">
    <property type="entry name" value="NA(+)_H(+) ANTIPORTER NHAS2"/>
    <property type="match status" value="1"/>
</dbReference>
<dbReference type="RefSeq" id="WP_028795162.1">
    <property type="nucleotide sequence ID" value="NZ_FNBW01000018.1"/>
</dbReference>
<feature type="transmembrane region" description="Helical" evidence="12">
    <location>
        <begin position="128"/>
        <end position="147"/>
    </location>
</feature>
<reference evidence="14 15" key="1">
    <citation type="submission" date="2016-10" db="EMBL/GenBank/DDBJ databases">
        <authorList>
            <person name="Varghese N."/>
            <person name="Submissions S."/>
        </authorList>
    </citation>
    <scope>NUCLEOTIDE SEQUENCE [LARGE SCALE GENOMIC DNA]</scope>
    <source>
        <strain evidence="14 15">DSM 18839</strain>
    </source>
</reference>
<feature type="transmembrane region" description="Helical" evidence="12">
    <location>
        <begin position="6"/>
        <end position="24"/>
    </location>
</feature>
<dbReference type="EMBL" id="FNBW01000018">
    <property type="protein sequence ID" value="SDG45868.1"/>
    <property type="molecule type" value="Genomic_DNA"/>
</dbReference>
<name>A0A8G2BLV6_9PROT</name>
<organism evidence="14 15">
    <name type="scientific">Thalassobaculum litoreum DSM 18839</name>
    <dbReference type="NCBI Taxonomy" id="1123362"/>
    <lineage>
        <taxon>Bacteria</taxon>
        <taxon>Pseudomonadati</taxon>
        <taxon>Pseudomonadota</taxon>
        <taxon>Alphaproteobacteria</taxon>
        <taxon>Rhodospirillales</taxon>
        <taxon>Thalassobaculaceae</taxon>
        <taxon>Thalassobaculum</taxon>
    </lineage>
</organism>
<keyword evidence="7 12" id="KW-1133">Transmembrane helix</keyword>
<gene>
    <name evidence="14" type="ORF">SAMN05660686_04471</name>
</gene>
<evidence type="ECO:0000313" key="15">
    <source>
        <dbReference type="Proteomes" id="UP000198615"/>
    </source>
</evidence>
<dbReference type="Pfam" id="PF00999">
    <property type="entry name" value="Na_H_Exchanger"/>
    <property type="match status" value="1"/>
</dbReference>
<evidence type="ECO:0000259" key="13">
    <source>
        <dbReference type="Pfam" id="PF00999"/>
    </source>
</evidence>
<dbReference type="GO" id="GO:0015385">
    <property type="term" value="F:sodium:proton antiporter activity"/>
    <property type="evidence" value="ECO:0007669"/>
    <property type="project" value="InterPro"/>
</dbReference>